<comment type="subcellular location">
    <subcellularLocation>
        <location evidence="8">Nucleus</location>
    </subcellularLocation>
</comment>
<comment type="cofactor">
    <cofactor evidence="8">
        <name>Mg(2+)</name>
        <dbReference type="ChEBI" id="CHEBI:18420"/>
    </cofactor>
    <cofactor evidence="8">
        <name>Mn(2+)</name>
        <dbReference type="ChEBI" id="CHEBI:29035"/>
    </cofactor>
</comment>
<dbReference type="EC" id="3.1.4.1" evidence="8"/>
<dbReference type="GO" id="GO:0008409">
    <property type="term" value="F:5'-3' exonuclease activity"/>
    <property type="evidence" value="ECO:0007669"/>
    <property type="project" value="TreeGrafter"/>
</dbReference>
<reference evidence="11 12" key="1">
    <citation type="journal article" date="2015" name="Sci. Rep.">
        <title>Chromosome-level genome map provides insights into diverse defense mechanisms in the medicinal fungus Ganoderma sinense.</title>
        <authorList>
            <person name="Zhu Y."/>
            <person name="Xu J."/>
            <person name="Sun C."/>
            <person name="Zhou S."/>
            <person name="Xu H."/>
            <person name="Nelson D.R."/>
            <person name="Qian J."/>
            <person name="Song J."/>
            <person name="Luo H."/>
            <person name="Xiang L."/>
            <person name="Li Y."/>
            <person name="Xu Z."/>
            <person name="Ji A."/>
            <person name="Wang L."/>
            <person name="Lu S."/>
            <person name="Hayward A."/>
            <person name="Sun W."/>
            <person name="Li X."/>
            <person name="Schwartz D.C."/>
            <person name="Wang Y."/>
            <person name="Chen S."/>
        </authorList>
    </citation>
    <scope>NUCLEOTIDE SEQUENCE [LARGE SCALE GENOMIC DNA]</scope>
    <source>
        <strain evidence="11 12">ZZ0214-1</strain>
    </source>
</reference>
<feature type="region of interest" description="Disordered" evidence="9">
    <location>
        <begin position="127"/>
        <end position="150"/>
    </location>
</feature>
<dbReference type="PANTHER" id="PTHR15749">
    <property type="entry name" value="FANCONI-ASSOCIATED NUCLEASE 1"/>
    <property type="match status" value="1"/>
</dbReference>
<dbReference type="CDD" id="cd22326">
    <property type="entry name" value="FAN1-like"/>
    <property type="match status" value="1"/>
</dbReference>
<organism evidence="11 12">
    <name type="scientific">Ganoderma sinense ZZ0214-1</name>
    <dbReference type="NCBI Taxonomy" id="1077348"/>
    <lineage>
        <taxon>Eukaryota</taxon>
        <taxon>Fungi</taxon>
        <taxon>Dikarya</taxon>
        <taxon>Basidiomycota</taxon>
        <taxon>Agaricomycotina</taxon>
        <taxon>Agaricomycetes</taxon>
        <taxon>Polyporales</taxon>
        <taxon>Polyporaceae</taxon>
        <taxon>Ganoderma</taxon>
    </lineage>
</organism>
<accession>A0A2G8RRW5</accession>
<dbReference type="GO" id="GO:0004528">
    <property type="term" value="F:phosphodiesterase I activity"/>
    <property type="evidence" value="ECO:0007669"/>
    <property type="project" value="UniProtKB-EC"/>
</dbReference>
<feature type="compositionally biased region" description="Low complexity" evidence="9">
    <location>
        <begin position="1012"/>
        <end position="1041"/>
    </location>
</feature>
<comment type="catalytic activity">
    <reaction evidence="1 8">
        <text>Hydrolytically removes 5'-nucleotides successively from the 3'-hydroxy termini of 3'-hydroxy-terminated oligonucleotides.</text>
        <dbReference type="EC" id="3.1.4.1"/>
    </reaction>
</comment>
<comment type="similarity">
    <text evidence="2 8">Belongs to the FAN1 family.</text>
</comment>
<dbReference type="STRING" id="1077348.A0A2G8RRW5"/>
<feature type="region of interest" description="Disordered" evidence="9">
    <location>
        <begin position="681"/>
        <end position="709"/>
    </location>
</feature>
<keyword evidence="8" id="KW-0234">DNA repair</keyword>
<feature type="compositionally biased region" description="Gly residues" evidence="9">
    <location>
        <begin position="433"/>
        <end position="442"/>
    </location>
</feature>
<feature type="compositionally biased region" description="Basic and acidic residues" evidence="9">
    <location>
        <begin position="687"/>
        <end position="709"/>
    </location>
</feature>
<evidence type="ECO:0000256" key="7">
    <source>
        <dbReference type="ARBA" id="ARBA00023211"/>
    </source>
</evidence>
<proteinExistence type="inferred from homology"/>
<keyword evidence="8" id="KW-0539">Nucleus</keyword>
<gene>
    <name evidence="11" type="ORF">GSI_14007</name>
</gene>
<evidence type="ECO:0000256" key="1">
    <source>
        <dbReference type="ARBA" id="ARBA00000983"/>
    </source>
</evidence>
<sequence length="1041" mass="116949">MVLTSPSPSITAKLVFWSSESDVGPSGSGAINGDAGIVEVEVRGQSGQSMYVTLFEDMLKEVIAREPQLLVSEELDLFMDWHRLSYNVKYLFCRLLLRKTDKWHRYSSLKYEQELGSDGILAAMQSLSQRRKDDADQEHEDVKPKLEDLNTNIPDIVPPIFKLGEEDVKPKLEPVEAALPEETLEPPKQPSPEIIDLTMDEIDEPSHAGPSSSPAVEPPSSSEPSSQSSARIADYTVFADDEEQAELSELLDCLTTMELTDLAQQLKLKRPGVKKRDTLIDAILRGSAAQSTLPFTRSKKGKEPMVQTKLHFGTNKPEKSMHQSMLPFRPTPESQRTQQDRVRTIVTKKLKKCIRLNPDVVALFRRINLVYFRSTQYTEDLLTPALLARAKKRAYAAYISTRTSDIWPTREALLAYEEALEIEGKVDALLDGGSAGPTGGPGRSTASRTPVPMAGSRFRTPITPGRATRASSAVMSDSPVVVKTEPRGEEESERVRNARKVKELMETVYPKWIDLVQTKGEDNPRRKGLERFDYGHILTRVVCKGSYALGILKEYEEELKVLETLLAQQRWRRGRRGRWYEHRALILMTHLKDEPGRLEEAMEVVISGLKDPDTHIVFRPMLERRLTRLEKKLKVPPEECHVCEGGLRGATDVCIEGERICSGILLDTSLRCKDQAPAPTQGLAWANRRDPSPKKHKEEKPEKGGKSIWKGRDDEEVNVETFALQHYEDEHGCKGFHCEGRIVTTLFGLLFWDVIFAPILGAFETPFQSAPLDLVEDTFFYSRQDLVEARLEEIRSDKAAEILERTYDANTNVMCVGVRWDLFQKEDLLGIVRCMDKDVLVAICRLMCEDYGSRASGVPDLIVWNEDEGYAKFVEVKGPGDTLQENQKVWIDVLLQAGMPVEVCHVSEKGEEPKRKKGKAVKKETVKKEKTVNKAGQKRKRDDWLVESEDEEVDYSQLDKHTEDEAEEAVAAPSPKKRRTRANANADEPASPTVRKVARVSSQVEVVITGTPASSRHPSSSPSRAKGSPSKSNGSPSKRKK</sequence>
<dbReference type="Pfam" id="PF08774">
    <property type="entry name" value="VRR_NUC"/>
    <property type="match status" value="1"/>
</dbReference>
<dbReference type="Proteomes" id="UP000230002">
    <property type="component" value="Unassembled WGS sequence"/>
</dbReference>
<protein>
    <recommendedName>
        <fullName evidence="8">Fanconi-associated nuclease</fullName>
        <ecNumber evidence="8">3.1.4.1</ecNumber>
    </recommendedName>
</protein>
<keyword evidence="6 8" id="KW-0460">Magnesium</keyword>
<feature type="compositionally biased region" description="Basic and acidic residues" evidence="9">
    <location>
        <begin position="921"/>
        <end position="932"/>
    </location>
</feature>
<feature type="region of interest" description="Disordered" evidence="9">
    <location>
        <begin position="202"/>
        <end position="230"/>
    </location>
</feature>
<evidence type="ECO:0000313" key="11">
    <source>
        <dbReference type="EMBL" id="PIL24254.1"/>
    </source>
</evidence>
<dbReference type="Pfam" id="PF21170">
    <property type="entry name" value="FAN1_TPR"/>
    <property type="match status" value="1"/>
</dbReference>
<dbReference type="EMBL" id="AYKW01000067">
    <property type="protein sequence ID" value="PIL24254.1"/>
    <property type="molecule type" value="Genomic_DNA"/>
</dbReference>
<evidence type="ECO:0000256" key="8">
    <source>
        <dbReference type="RuleBase" id="RU365033"/>
    </source>
</evidence>
<dbReference type="Gene3D" id="3.40.1350.10">
    <property type="match status" value="1"/>
</dbReference>
<dbReference type="AlphaFoldDB" id="A0A2G8RRW5"/>
<dbReference type="PANTHER" id="PTHR15749:SF4">
    <property type="entry name" value="FANCONI-ASSOCIATED NUCLEASE 1"/>
    <property type="match status" value="1"/>
</dbReference>
<comment type="caution">
    <text evidence="11">The sequence shown here is derived from an EMBL/GenBank/DDBJ whole genome shotgun (WGS) entry which is preliminary data.</text>
</comment>
<evidence type="ECO:0000256" key="2">
    <source>
        <dbReference type="ARBA" id="ARBA00005533"/>
    </source>
</evidence>
<dbReference type="GO" id="GO:0005634">
    <property type="term" value="C:nucleus"/>
    <property type="evidence" value="ECO:0007669"/>
    <property type="project" value="UniProtKB-SubCell"/>
</dbReference>
<keyword evidence="7 8" id="KW-0464">Manganese</keyword>
<feature type="region of interest" description="Disordered" evidence="9">
    <location>
        <begin position="315"/>
        <end position="339"/>
    </location>
</feature>
<keyword evidence="3 8" id="KW-0540">Nuclease</keyword>
<feature type="region of interest" description="Disordered" evidence="9">
    <location>
        <begin position="906"/>
        <end position="1041"/>
    </location>
</feature>
<dbReference type="GO" id="GO:0046872">
    <property type="term" value="F:metal ion binding"/>
    <property type="evidence" value="ECO:0007669"/>
    <property type="project" value="UniProtKB-KW"/>
</dbReference>
<dbReference type="InterPro" id="IPR011856">
    <property type="entry name" value="tRNA_endonuc-like_dom_sf"/>
</dbReference>
<feature type="compositionally biased region" description="Basic and acidic residues" evidence="9">
    <location>
        <begin position="484"/>
        <end position="494"/>
    </location>
</feature>
<feature type="region of interest" description="Disordered" evidence="9">
    <location>
        <begin position="432"/>
        <end position="494"/>
    </location>
</feature>
<dbReference type="InterPro" id="IPR049126">
    <property type="entry name" value="FAN1-like_TPR"/>
</dbReference>
<feature type="domain" description="VRR-NUC" evidence="10">
    <location>
        <begin position="794"/>
        <end position="908"/>
    </location>
</feature>
<dbReference type="InterPro" id="IPR033315">
    <property type="entry name" value="Fan1-like"/>
</dbReference>
<keyword evidence="8" id="KW-0227">DNA damage</keyword>
<dbReference type="GO" id="GO:0017108">
    <property type="term" value="F:5'-flap endonuclease activity"/>
    <property type="evidence" value="ECO:0007669"/>
    <property type="project" value="TreeGrafter"/>
</dbReference>
<feature type="compositionally biased region" description="Acidic residues" evidence="9">
    <location>
        <begin position="945"/>
        <end position="954"/>
    </location>
</feature>
<feature type="compositionally biased region" description="Low complexity" evidence="9">
    <location>
        <begin position="210"/>
        <end position="230"/>
    </location>
</feature>
<evidence type="ECO:0000256" key="4">
    <source>
        <dbReference type="ARBA" id="ARBA00022723"/>
    </source>
</evidence>
<dbReference type="SMART" id="SM00990">
    <property type="entry name" value="VRR_NUC"/>
    <property type="match status" value="1"/>
</dbReference>
<evidence type="ECO:0000256" key="9">
    <source>
        <dbReference type="SAM" id="MobiDB-lite"/>
    </source>
</evidence>
<evidence type="ECO:0000256" key="5">
    <source>
        <dbReference type="ARBA" id="ARBA00022801"/>
    </source>
</evidence>
<evidence type="ECO:0000259" key="10">
    <source>
        <dbReference type="SMART" id="SM00990"/>
    </source>
</evidence>
<feature type="compositionally biased region" description="Basic and acidic residues" evidence="9">
    <location>
        <begin position="130"/>
        <end position="148"/>
    </location>
</feature>
<keyword evidence="12" id="KW-1185">Reference proteome</keyword>
<keyword evidence="4 8" id="KW-0479">Metal-binding</keyword>
<dbReference type="GO" id="GO:0036297">
    <property type="term" value="P:interstrand cross-link repair"/>
    <property type="evidence" value="ECO:0007669"/>
    <property type="project" value="InterPro"/>
</dbReference>
<evidence type="ECO:0000256" key="3">
    <source>
        <dbReference type="ARBA" id="ARBA00022722"/>
    </source>
</evidence>
<dbReference type="InterPro" id="IPR014883">
    <property type="entry name" value="VRR_NUC"/>
</dbReference>
<evidence type="ECO:0000313" key="12">
    <source>
        <dbReference type="Proteomes" id="UP000230002"/>
    </source>
</evidence>
<dbReference type="InterPro" id="IPR049132">
    <property type="entry name" value="FAN1-like_euk"/>
</dbReference>
<name>A0A2G8RRW5_9APHY</name>
<comment type="function">
    <text evidence="8">Nuclease required for the repair of DNA interstrand cross-links (ICL). Acts as a 5'-3' exonuclease that anchors at a cut end of DNA and cleaves DNA successively at every third nucleotide, allowing to excise an ICL from one strand through flanking incisions.</text>
</comment>
<keyword evidence="5 8" id="KW-0378">Hydrolase</keyword>
<dbReference type="OrthoDB" id="76364at2759"/>
<dbReference type="GO" id="GO:0070336">
    <property type="term" value="F:flap-structured DNA binding"/>
    <property type="evidence" value="ECO:0007669"/>
    <property type="project" value="TreeGrafter"/>
</dbReference>
<evidence type="ECO:0000256" key="6">
    <source>
        <dbReference type="ARBA" id="ARBA00022842"/>
    </source>
</evidence>